<accession>A0ABM7PKZ3</accession>
<sequence>MRTESDSCQKKNMTEKADRRAFLKKAGVAGATAVAASSVFRAPRAFANKTIHWQMATTWPAGQSILHEAVERFAGRVNSMTEGRLKIAVVPSDNQKLGPKDVFGAVSTGKMELASSVSFYQTESIPASQWFASVPYGMNAQGMNAWLYSGGGLKLWEDVYAPYRVLPRPFGNTGVEMGGWFKKKLNHVEDFKGLRMRMPGLGGKVIEKAGATPVSLMGNEIYQALKTGEIDAAEWIGPLHDMEMGLHRAAKYYYYPGWHEPGACIELLINADAYKALPEALQQMVDAAAAETNLWTLCEFESRNFTALATLVKEHGISVQRFPDSVLTSFREISEKVLEEASRKDALSRKVHEAYHAFAVGKRNWDEISERPYYDFIDSKPKDLRRWLLPDNPY</sequence>
<evidence type="ECO:0000256" key="3">
    <source>
        <dbReference type="ARBA" id="ARBA00022729"/>
    </source>
</evidence>
<dbReference type="InterPro" id="IPR018389">
    <property type="entry name" value="DctP_fam"/>
</dbReference>
<dbReference type="InterPro" id="IPR026289">
    <property type="entry name" value="SBP_TakP-like"/>
</dbReference>
<dbReference type="EMBL" id="AP024488">
    <property type="protein sequence ID" value="BCS97745.1"/>
    <property type="molecule type" value="Genomic_DNA"/>
</dbReference>
<evidence type="ECO:0000256" key="2">
    <source>
        <dbReference type="ARBA" id="ARBA00011771"/>
    </source>
</evidence>
<evidence type="ECO:0000313" key="5">
    <source>
        <dbReference type="EMBL" id="BCS97745.1"/>
    </source>
</evidence>
<proteinExistence type="predicted"/>
<dbReference type="PANTHER" id="PTHR33376:SF5">
    <property type="entry name" value="EXTRACYTOPLASMIC SOLUTE RECEPTOR PROTEIN"/>
    <property type="match status" value="1"/>
</dbReference>
<gene>
    <name evidence="5" type="ORF">DSLASN_33770</name>
</gene>
<keyword evidence="4" id="KW-0411">Iron-sulfur</keyword>
<keyword evidence="4" id="KW-0408">Iron</keyword>
<dbReference type="InterPro" id="IPR038404">
    <property type="entry name" value="TRAP_DctP_sf"/>
</dbReference>
<dbReference type="Proteomes" id="UP001320148">
    <property type="component" value="Chromosome"/>
</dbReference>
<dbReference type="Gene3D" id="3.40.190.170">
    <property type="entry name" value="Bacterial extracellular solute-binding protein, family 7"/>
    <property type="match status" value="1"/>
</dbReference>
<comment type="subcellular location">
    <subcellularLocation>
        <location evidence="1">Cell envelope</location>
    </subcellularLocation>
</comment>
<comment type="subunit">
    <text evidence="2">Heterodimer of a large and a small subunit.</text>
</comment>
<evidence type="ECO:0000313" key="6">
    <source>
        <dbReference type="Proteomes" id="UP001320148"/>
    </source>
</evidence>
<organism evidence="5 6">
    <name type="scientific">Desulfoluna limicola</name>
    <dbReference type="NCBI Taxonomy" id="2810562"/>
    <lineage>
        <taxon>Bacteria</taxon>
        <taxon>Pseudomonadati</taxon>
        <taxon>Thermodesulfobacteriota</taxon>
        <taxon>Desulfobacteria</taxon>
        <taxon>Desulfobacterales</taxon>
        <taxon>Desulfolunaceae</taxon>
        <taxon>Desulfoluna</taxon>
    </lineage>
</organism>
<dbReference type="Pfam" id="PF03480">
    <property type="entry name" value="DctP"/>
    <property type="match status" value="1"/>
</dbReference>
<protein>
    <submittedName>
        <fullName evidence="5">C4-dicarboxylate ABC transporter</fullName>
    </submittedName>
</protein>
<dbReference type="InterPro" id="IPR006311">
    <property type="entry name" value="TAT_signal"/>
</dbReference>
<keyword evidence="3" id="KW-0732">Signal</keyword>
<evidence type="ECO:0000256" key="4">
    <source>
        <dbReference type="ARBA" id="ARBA00023014"/>
    </source>
</evidence>
<keyword evidence="6" id="KW-1185">Reference proteome</keyword>
<dbReference type="CDD" id="cd13604">
    <property type="entry name" value="PBP2_TRAP_ketoacid_lactate_like"/>
    <property type="match status" value="1"/>
</dbReference>
<dbReference type="InterPro" id="IPR019546">
    <property type="entry name" value="TAT_signal_bac_arc"/>
</dbReference>
<name>A0ABM7PKZ3_9BACT</name>
<evidence type="ECO:0000256" key="1">
    <source>
        <dbReference type="ARBA" id="ARBA00004196"/>
    </source>
</evidence>
<dbReference type="PIRSF" id="PIRSF039026">
    <property type="entry name" value="SiaP"/>
    <property type="match status" value="1"/>
</dbReference>
<dbReference type="PANTHER" id="PTHR33376">
    <property type="match status" value="1"/>
</dbReference>
<dbReference type="NCBIfam" id="TIGR01409">
    <property type="entry name" value="TAT_signal_seq"/>
    <property type="match status" value="1"/>
</dbReference>
<dbReference type="PROSITE" id="PS51318">
    <property type="entry name" value="TAT"/>
    <property type="match status" value="1"/>
</dbReference>
<keyword evidence="4" id="KW-0479">Metal-binding</keyword>
<reference evidence="5 6" key="1">
    <citation type="submission" date="2021-02" db="EMBL/GenBank/DDBJ databases">
        <title>Complete genome of Desulfoluna sp. strain ASN36.</title>
        <authorList>
            <person name="Takahashi A."/>
            <person name="Kojima H."/>
            <person name="Fukui M."/>
        </authorList>
    </citation>
    <scope>NUCLEOTIDE SEQUENCE [LARGE SCALE GENOMIC DNA]</scope>
    <source>
        <strain evidence="5 6">ASN36</strain>
    </source>
</reference>
<dbReference type="Gene3D" id="3.40.190.10">
    <property type="entry name" value="Periplasmic binding protein-like II"/>
    <property type="match status" value="1"/>
</dbReference>